<feature type="transmembrane region" description="Helical" evidence="4">
    <location>
        <begin position="15"/>
        <end position="34"/>
    </location>
</feature>
<evidence type="ECO:0000256" key="4">
    <source>
        <dbReference type="SAM" id="Phobius"/>
    </source>
</evidence>
<feature type="transmembrane region" description="Helical" evidence="4">
    <location>
        <begin position="110"/>
        <end position="129"/>
    </location>
</feature>
<dbReference type="PANTHER" id="PTHR22696">
    <property type="entry name" value="E3 UBIQUITIN-PROTEIN LIGASE RNF26"/>
    <property type="match status" value="1"/>
</dbReference>
<dbReference type="AlphaFoldDB" id="A0AAW1LFR7"/>
<feature type="domain" description="RING-type" evidence="5">
    <location>
        <begin position="271"/>
        <end position="310"/>
    </location>
</feature>
<proteinExistence type="predicted"/>
<evidence type="ECO:0000313" key="6">
    <source>
        <dbReference type="EMBL" id="KAK9732164.1"/>
    </source>
</evidence>
<organism evidence="6 7">
    <name type="scientific">Popillia japonica</name>
    <name type="common">Japanese beetle</name>
    <dbReference type="NCBI Taxonomy" id="7064"/>
    <lineage>
        <taxon>Eukaryota</taxon>
        <taxon>Metazoa</taxon>
        <taxon>Ecdysozoa</taxon>
        <taxon>Arthropoda</taxon>
        <taxon>Hexapoda</taxon>
        <taxon>Insecta</taxon>
        <taxon>Pterygota</taxon>
        <taxon>Neoptera</taxon>
        <taxon>Endopterygota</taxon>
        <taxon>Coleoptera</taxon>
        <taxon>Polyphaga</taxon>
        <taxon>Scarabaeiformia</taxon>
        <taxon>Scarabaeidae</taxon>
        <taxon>Rutelinae</taxon>
        <taxon>Popillia</taxon>
    </lineage>
</organism>
<dbReference type="SUPFAM" id="SSF57850">
    <property type="entry name" value="RING/U-box"/>
    <property type="match status" value="1"/>
</dbReference>
<keyword evidence="4" id="KW-0472">Membrane</keyword>
<keyword evidence="4" id="KW-1133">Transmembrane helix</keyword>
<dbReference type="Pfam" id="PF13920">
    <property type="entry name" value="zf-C3HC4_3"/>
    <property type="match status" value="1"/>
</dbReference>
<feature type="transmembrane region" description="Helical" evidence="4">
    <location>
        <begin position="203"/>
        <end position="225"/>
    </location>
</feature>
<dbReference type="GO" id="GO:0016567">
    <property type="term" value="P:protein ubiquitination"/>
    <property type="evidence" value="ECO:0007669"/>
    <property type="project" value="TreeGrafter"/>
</dbReference>
<dbReference type="PROSITE" id="PS50089">
    <property type="entry name" value="ZF_RING_2"/>
    <property type="match status" value="1"/>
</dbReference>
<keyword evidence="2" id="KW-0862">Zinc</keyword>
<dbReference type="GO" id="GO:0006511">
    <property type="term" value="P:ubiquitin-dependent protein catabolic process"/>
    <property type="evidence" value="ECO:0007669"/>
    <property type="project" value="TreeGrafter"/>
</dbReference>
<dbReference type="Gene3D" id="3.30.40.10">
    <property type="entry name" value="Zinc/RING finger domain, C3HC4 (zinc finger)"/>
    <property type="match status" value="1"/>
</dbReference>
<accession>A0AAW1LFR7</accession>
<dbReference type="GO" id="GO:0008270">
    <property type="term" value="F:zinc ion binding"/>
    <property type="evidence" value="ECO:0007669"/>
    <property type="project" value="UniProtKB-KW"/>
</dbReference>
<dbReference type="InterPro" id="IPR013083">
    <property type="entry name" value="Znf_RING/FYVE/PHD"/>
</dbReference>
<sequence length="321" mass="37107">MIDVIIGILTGIRNLLYYGFLLSYEIGKLLVRLIQISWVILRYLYDIFQTLATVICEDFVVFLRDVYEHIACVSHIVNSTIGGAYQFVHVTIIDVKYYISYGRDVISTSFYNVLYGNLKFFGIIGQLFVGIKHLFILLGSGMWFLLTLIPLSVLYWFSLCTYYVGVVIEEFACLVCVILKPIVKFIQDVIDFTFDVPFEATAGFIAGSCLIYLVIKFHMIAYTFLKEQVILSLWSLRSIFRNNLPQRVQRTVRTPSPGPSPNTTRNRDATCVICQEREKCILILPCKHMCLCSECKDELYRFHSRCPICRSYVHRTMKVFV</sequence>
<keyword evidence="4" id="KW-0812">Transmembrane</keyword>
<comment type="caution">
    <text evidence="6">The sequence shown here is derived from an EMBL/GenBank/DDBJ whole genome shotgun (WGS) entry which is preliminary data.</text>
</comment>
<gene>
    <name evidence="6" type="ORF">QE152_g13042</name>
</gene>
<evidence type="ECO:0000256" key="3">
    <source>
        <dbReference type="PROSITE-ProRule" id="PRU00175"/>
    </source>
</evidence>
<reference evidence="6 7" key="1">
    <citation type="journal article" date="2024" name="BMC Genomics">
        <title>De novo assembly and annotation of Popillia japonica's genome with initial clues to its potential as an invasive pest.</title>
        <authorList>
            <person name="Cucini C."/>
            <person name="Boschi S."/>
            <person name="Funari R."/>
            <person name="Cardaioli E."/>
            <person name="Iannotti N."/>
            <person name="Marturano G."/>
            <person name="Paoli F."/>
            <person name="Bruttini M."/>
            <person name="Carapelli A."/>
            <person name="Frati F."/>
            <person name="Nardi F."/>
        </authorList>
    </citation>
    <scope>NUCLEOTIDE SEQUENCE [LARGE SCALE GENOMIC DNA]</scope>
    <source>
        <strain evidence="6">DMR45628</strain>
    </source>
</reference>
<keyword evidence="1 3" id="KW-0863">Zinc-finger</keyword>
<feature type="transmembrane region" description="Helical" evidence="4">
    <location>
        <begin position="162"/>
        <end position="183"/>
    </location>
</feature>
<dbReference type="Proteomes" id="UP001458880">
    <property type="component" value="Unassembled WGS sequence"/>
</dbReference>
<protein>
    <recommendedName>
        <fullName evidence="5">RING-type domain-containing protein</fullName>
    </recommendedName>
</protein>
<keyword evidence="1 3" id="KW-0479">Metal-binding</keyword>
<evidence type="ECO:0000256" key="2">
    <source>
        <dbReference type="ARBA" id="ARBA00022833"/>
    </source>
</evidence>
<evidence type="ECO:0000256" key="1">
    <source>
        <dbReference type="ARBA" id="ARBA00022771"/>
    </source>
</evidence>
<evidence type="ECO:0000313" key="7">
    <source>
        <dbReference type="Proteomes" id="UP001458880"/>
    </source>
</evidence>
<feature type="transmembrane region" description="Helical" evidence="4">
    <location>
        <begin position="135"/>
        <end position="157"/>
    </location>
</feature>
<dbReference type="GO" id="GO:0061630">
    <property type="term" value="F:ubiquitin protein ligase activity"/>
    <property type="evidence" value="ECO:0007669"/>
    <property type="project" value="TreeGrafter"/>
</dbReference>
<dbReference type="PANTHER" id="PTHR22696:SF1">
    <property type="entry name" value="E3 UBIQUITIN-PROTEIN LIGASE RNF26"/>
    <property type="match status" value="1"/>
</dbReference>
<evidence type="ECO:0000259" key="5">
    <source>
        <dbReference type="PROSITE" id="PS50089"/>
    </source>
</evidence>
<name>A0AAW1LFR7_POPJA</name>
<keyword evidence="7" id="KW-1185">Reference proteome</keyword>
<dbReference type="EMBL" id="JASPKY010000121">
    <property type="protein sequence ID" value="KAK9732164.1"/>
    <property type="molecule type" value="Genomic_DNA"/>
</dbReference>
<dbReference type="InterPro" id="IPR001841">
    <property type="entry name" value="Znf_RING"/>
</dbReference>